<feature type="transmembrane region" description="Helical" evidence="1">
    <location>
        <begin position="25"/>
        <end position="46"/>
    </location>
</feature>
<dbReference type="EMBL" id="CP032100">
    <property type="protein sequence ID" value="AXX89510.1"/>
    <property type="molecule type" value="Genomic_DNA"/>
</dbReference>
<organism evidence="2 3">
    <name type="scientific">Arcobacter suis CECT 7833</name>
    <dbReference type="NCBI Taxonomy" id="663365"/>
    <lineage>
        <taxon>Bacteria</taxon>
        <taxon>Pseudomonadati</taxon>
        <taxon>Campylobacterota</taxon>
        <taxon>Epsilonproteobacteria</taxon>
        <taxon>Campylobacterales</taxon>
        <taxon>Arcobacteraceae</taxon>
        <taxon>Arcobacter</taxon>
    </lineage>
</organism>
<keyword evidence="1" id="KW-0472">Membrane</keyword>
<keyword evidence="1" id="KW-0812">Transmembrane</keyword>
<dbReference type="AlphaFoldDB" id="A0AAD0SRA9"/>
<evidence type="ECO:0000256" key="1">
    <source>
        <dbReference type="SAM" id="Phobius"/>
    </source>
</evidence>
<evidence type="ECO:0000313" key="3">
    <source>
        <dbReference type="Proteomes" id="UP000263040"/>
    </source>
</evidence>
<protein>
    <submittedName>
        <fullName evidence="2">Uncharacterized protein</fullName>
    </submittedName>
</protein>
<reference evidence="2 3" key="1">
    <citation type="submission" date="2018-08" db="EMBL/GenBank/DDBJ databases">
        <title>Complete genome of the Arcobacter suis type strain LMG 26152.</title>
        <authorList>
            <person name="Miller W.G."/>
            <person name="Yee E."/>
            <person name="Bono J.L."/>
        </authorList>
    </citation>
    <scope>NUCLEOTIDE SEQUENCE [LARGE SCALE GENOMIC DNA]</scope>
    <source>
        <strain evidence="2 3">CECT 7833</strain>
    </source>
</reference>
<dbReference type="Proteomes" id="UP000263040">
    <property type="component" value="Chromosome"/>
</dbReference>
<proteinExistence type="predicted"/>
<accession>A0AAD0SRA9</accession>
<dbReference type="RefSeq" id="WP_118886055.1">
    <property type="nucleotide sequence ID" value="NZ_CP032100.1"/>
</dbReference>
<keyword evidence="1" id="KW-1133">Transmembrane helix</keyword>
<name>A0AAD0SRA9_9BACT</name>
<evidence type="ECO:0000313" key="2">
    <source>
        <dbReference type="EMBL" id="AXX89510.1"/>
    </source>
</evidence>
<gene>
    <name evidence="2" type="ORF">ASUIS_1022</name>
</gene>
<keyword evidence="3" id="KW-1185">Reference proteome</keyword>
<sequence length="171" mass="20207">MIKNDNELDFFSTIWSYFVSEPEYWFSNLSSISSIIGLGISVYLLIQVRKIRKSFIKKIRFPELESELNTYRTKLSNNISDWNSSKQSVIEVLSEIKGLLKNIKRRNDNKEIKECLLKVLNELEGKKNKVFSTKKLTNLSQDEVWDIYSDIVELQTILKQTIKDMKWEENE</sequence>
<dbReference type="KEGG" id="asui:ASUIS_1022"/>